<sequence length="191" mass="21418">MDGLQGWAKRKIHRHGAHDLATAISIAELLIELQRDERPKPPKEKGANGNGGGDNHHESKEHKFEKGKWNSKTPNEPKDGGMIQKMKWQDGEEKESPYELKIGSMQIINDLKVQMEKPMESEDRLFVESKVGNHVVDALIDPGATHNFLEEKEAKKLGIPYKMERGMLKSVNMEPTPIHGVARGVKVSLGD</sequence>
<dbReference type="SUPFAM" id="SSF50630">
    <property type="entry name" value="Acid proteases"/>
    <property type="match status" value="1"/>
</dbReference>
<keyword evidence="2" id="KW-1185">Reference proteome</keyword>
<feature type="compositionally biased region" description="Basic and acidic residues" evidence="1">
    <location>
        <begin position="54"/>
        <end position="68"/>
    </location>
</feature>
<name>A0AB40BVC9_DIOCR</name>
<evidence type="ECO:0000313" key="3">
    <source>
        <dbReference type="RefSeq" id="XP_039131426.1"/>
    </source>
</evidence>
<evidence type="ECO:0000256" key="1">
    <source>
        <dbReference type="SAM" id="MobiDB-lite"/>
    </source>
</evidence>
<organism evidence="2 3">
    <name type="scientific">Dioscorea cayennensis subsp. rotundata</name>
    <name type="common">White Guinea yam</name>
    <name type="synonym">Dioscorea rotundata</name>
    <dbReference type="NCBI Taxonomy" id="55577"/>
    <lineage>
        <taxon>Eukaryota</taxon>
        <taxon>Viridiplantae</taxon>
        <taxon>Streptophyta</taxon>
        <taxon>Embryophyta</taxon>
        <taxon>Tracheophyta</taxon>
        <taxon>Spermatophyta</taxon>
        <taxon>Magnoliopsida</taxon>
        <taxon>Liliopsida</taxon>
        <taxon>Dioscoreales</taxon>
        <taxon>Dioscoreaceae</taxon>
        <taxon>Dioscorea</taxon>
    </lineage>
</organism>
<reference evidence="3" key="1">
    <citation type="submission" date="2025-08" db="UniProtKB">
        <authorList>
            <consortium name="RefSeq"/>
        </authorList>
    </citation>
    <scope>IDENTIFICATION</scope>
</reference>
<dbReference type="Proteomes" id="UP001515500">
    <property type="component" value="Chromosome 8"/>
</dbReference>
<dbReference type="Gene3D" id="2.40.70.10">
    <property type="entry name" value="Acid Proteases"/>
    <property type="match status" value="1"/>
</dbReference>
<protein>
    <submittedName>
        <fullName evidence="3">Uncharacterized protein LOC120267811</fullName>
    </submittedName>
</protein>
<dbReference type="CDD" id="cd00303">
    <property type="entry name" value="retropepsin_like"/>
    <property type="match status" value="1"/>
</dbReference>
<feature type="compositionally biased region" description="Basic and acidic residues" evidence="1">
    <location>
        <begin position="87"/>
        <end position="96"/>
    </location>
</feature>
<dbReference type="GeneID" id="120267811"/>
<feature type="compositionally biased region" description="Basic and acidic residues" evidence="1">
    <location>
        <begin position="34"/>
        <end position="46"/>
    </location>
</feature>
<feature type="region of interest" description="Disordered" evidence="1">
    <location>
        <begin position="34"/>
        <end position="96"/>
    </location>
</feature>
<accession>A0AB40BVC9</accession>
<dbReference type="RefSeq" id="XP_039131426.1">
    <property type="nucleotide sequence ID" value="XM_039275492.1"/>
</dbReference>
<gene>
    <name evidence="3" type="primary">LOC120267811</name>
</gene>
<proteinExistence type="predicted"/>
<dbReference type="InterPro" id="IPR021109">
    <property type="entry name" value="Peptidase_aspartic_dom_sf"/>
</dbReference>
<dbReference type="AlphaFoldDB" id="A0AB40BVC9"/>
<dbReference type="Pfam" id="PF13650">
    <property type="entry name" value="Asp_protease_2"/>
    <property type="match status" value="1"/>
</dbReference>
<evidence type="ECO:0000313" key="2">
    <source>
        <dbReference type="Proteomes" id="UP001515500"/>
    </source>
</evidence>